<protein>
    <submittedName>
        <fullName evidence="2">Uncharacterized protein</fullName>
    </submittedName>
</protein>
<evidence type="ECO:0000313" key="2">
    <source>
        <dbReference type="EMBL" id="PZW24847.1"/>
    </source>
</evidence>
<feature type="transmembrane region" description="Helical" evidence="1">
    <location>
        <begin position="160"/>
        <end position="180"/>
    </location>
</feature>
<keyword evidence="1" id="KW-0812">Transmembrane</keyword>
<dbReference type="Proteomes" id="UP000248806">
    <property type="component" value="Unassembled WGS sequence"/>
</dbReference>
<accession>A0A326U2B7</accession>
<evidence type="ECO:0000256" key="1">
    <source>
        <dbReference type="SAM" id="Phobius"/>
    </source>
</evidence>
<organism evidence="2 3">
    <name type="scientific">Thermosporothrix hazakensis</name>
    <dbReference type="NCBI Taxonomy" id="644383"/>
    <lineage>
        <taxon>Bacteria</taxon>
        <taxon>Bacillati</taxon>
        <taxon>Chloroflexota</taxon>
        <taxon>Ktedonobacteria</taxon>
        <taxon>Ktedonobacterales</taxon>
        <taxon>Thermosporotrichaceae</taxon>
        <taxon>Thermosporothrix</taxon>
    </lineage>
</organism>
<feature type="transmembrane region" description="Helical" evidence="1">
    <location>
        <begin position="100"/>
        <end position="123"/>
    </location>
</feature>
<dbReference type="RefSeq" id="WP_111324777.1">
    <property type="nucleotide sequence ID" value="NZ_BIFX01000001.1"/>
</dbReference>
<keyword evidence="3" id="KW-1185">Reference proteome</keyword>
<dbReference type="EMBL" id="QKUF01000020">
    <property type="protein sequence ID" value="PZW24847.1"/>
    <property type="molecule type" value="Genomic_DNA"/>
</dbReference>
<reference evidence="2 3" key="1">
    <citation type="submission" date="2018-06" db="EMBL/GenBank/DDBJ databases">
        <title>Genomic Encyclopedia of Archaeal and Bacterial Type Strains, Phase II (KMG-II): from individual species to whole genera.</title>
        <authorList>
            <person name="Goeker M."/>
        </authorList>
    </citation>
    <scope>NUCLEOTIDE SEQUENCE [LARGE SCALE GENOMIC DNA]</scope>
    <source>
        <strain evidence="2 3">ATCC BAA-1881</strain>
    </source>
</reference>
<evidence type="ECO:0000313" key="3">
    <source>
        <dbReference type="Proteomes" id="UP000248806"/>
    </source>
</evidence>
<gene>
    <name evidence="2" type="ORF">EI42_04455</name>
</gene>
<sequence>MKHMCASCGYPNIDTYKHCERCGSELIKPQTHGYAEKVEPLSRGQLQVQAKPVQLTSPERAERTVLGTIVTMLLYTWGTMIQFGATLFLTSPDFDANVRAGAAVAGLLVLIIGVVRLLLLLIYHKRPYLLTVRRVVLSLFALFPLILIVIWLATTQVGGTQLALTVPFLFLYGTLVTILATI</sequence>
<dbReference type="AlphaFoldDB" id="A0A326U2B7"/>
<name>A0A326U2B7_THEHA</name>
<comment type="caution">
    <text evidence="2">The sequence shown here is derived from an EMBL/GenBank/DDBJ whole genome shotgun (WGS) entry which is preliminary data.</text>
</comment>
<keyword evidence="1" id="KW-1133">Transmembrane helix</keyword>
<keyword evidence="1" id="KW-0472">Membrane</keyword>
<feature type="transmembrane region" description="Helical" evidence="1">
    <location>
        <begin position="135"/>
        <end position="154"/>
    </location>
</feature>
<proteinExistence type="predicted"/>
<feature type="transmembrane region" description="Helical" evidence="1">
    <location>
        <begin position="65"/>
        <end position="88"/>
    </location>
</feature>